<dbReference type="AlphaFoldDB" id="G4CHE5"/>
<evidence type="ECO:0000313" key="3">
    <source>
        <dbReference type="Proteomes" id="UP000003019"/>
    </source>
</evidence>
<dbReference type="Proteomes" id="UP000003019">
    <property type="component" value="Unassembled WGS sequence"/>
</dbReference>
<dbReference type="HOGENOM" id="CLU_084746_1_0_4"/>
<dbReference type="RefSeq" id="WP_009118728.1">
    <property type="nucleotide sequence ID" value="NZ_JH164926.1"/>
</dbReference>
<accession>G4CHE5</accession>
<proteinExistence type="predicted"/>
<organism evidence="2 3">
    <name type="scientific">Neisseria shayeganii 871</name>
    <dbReference type="NCBI Taxonomy" id="1032488"/>
    <lineage>
        <taxon>Bacteria</taxon>
        <taxon>Pseudomonadati</taxon>
        <taxon>Pseudomonadota</taxon>
        <taxon>Betaproteobacteria</taxon>
        <taxon>Neisseriales</taxon>
        <taxon>Neisseriaceae</taxon>
        <taxon>Neisseria</taxon>
    </lineage>
</organism>
<feature type="chain" id="PRO_5003462087" description="Lipoprotein" evidence="1">
    <location>
        <begin position="20"/>
        <end position="245"/>
    </location>
</feature>
<gene>
    <name evidence="2" type="ORF">HMPREF9371_1034</name>
</gene>
<reference evidence="2 3" key="1">
    <citation type="submission" date="2011-05" db="EMBL/GenBank/DDBJ databases">
        <authorList>
            <person name="Muzny D."/>
            <person name="Qin X."/>
            <person name="Deng J."/>
            <person name="Jiang H."/>
            <person name="Liu Y."/>
            <person name="Qu J."/>
            <person name="Song X.-Z."/>
            <person name="Zhang L."/>
            <person name="Thornton R."/>
            <person name="Coyle M."/>
            <person name="Francisco L."/>
            <person name="Jackson L."/>
            <person name="Javaid M."/>
            <person name="Korchina V."/>
            <person name="Kovar C."/>
            <person name="Mata R."/>
            <person name="Mathew T."/>
            <person name="Ngo R."/>
            <person name="Nguyen L."/>
            <person name="Nguyen N."/>
            <person name="Okwuonu G."/>
            <person name="Ongeri F."/>
            <person name="Pham C."/>
            <person name="Simmons D."/>
            <person name="Wilczek-Boney K."/>
            <person name="Hale W."/>
            <person name="Jakkamsetti A."/>
            <person name="Pham P."/>
            <person name="Ruth R."/>
            <person name="San Lucas F."/>
            <person name="Warren J."/>
            <person name="Zhang J."/>
            <person name="Zhao Z."/>
            <person name="Zhou C."/>
            <person name="Zhu D."/>
            <person name="Lee S."/>
            <person name="Bess C."/>
            <person name="Blankenburg K."/>
            <person name="Forbes L."/>
            <person name="Fu Q."/>
            <person name="Gubbala S."/>
            <person name="Hirani K."/>
            <person name="Jayaseelan J.C."/>
            <person name="Lara F."/>
            <person name="Munidasa M."/>
            <person name="Palculict T."/>
            <person name="Patil S."/>
            <person name="Pu L.-L."/>
            <person name="Saada N."/>
            <person name="Tang L."/>
            <person name="Weissenberger G."/>
            <person name="Zhu Y."/>
            <person name="Hemphill L."/>
            <person name="Shang Y."/>
            <person name="Youmans B."/>
            <person name="Ayvaz T."/>
            <person name="Ross M."/>
            <person name="Santibanez J."/>
            <person name="Aqrawi P."/>
            <person name="Gross S."/>
            <person name="Joshi V."/>
            <person name="Fowler G."/>
            <person name="Nazareth L."/>
            <person name="Reid J."/>
            <person name="Worley K."/>
            <person name="Petrosino J."/>
            <person name="Highlander S."/>
            <person name="Gibbs R."/>
        </authorList>
    </citation>
    <scope>NUCLEOTIDE SEQUENCE [LARGE SCALE GENOMIC DNA]</scope>
    <source>
        <strain evidence="2 3">871</strain>
    </source>
</reference>
<evidence type="ECO:0000313" key="2">
    <source>
        <dbReference type="EMBL" id="EGY52757.1"/>
    </source>
</evidence>
<dbReference type="PROSITE" id="PS51257">
    <property type="entry name" value="PROKAR_LIPOPROTEIN"/>
    <property type="match status" value="1"/>
</dbReference>
<dbReference type="Gene3D" id="3.90.930.1">
    <property type="match status" value="1"/>
</dbReference>
<comment type="caution">
    <text evidence="2">The sequence shown here is derived from an EMBL/GenBank/DDBJ whole genome shotgun (WGS) entry which is preliminary data.</text>
</comment>
<keyword evidence="1" id="KW-0732">Signal</keyword>
<evidence type="ECO:0008006" key="4">
    <source>
        <dbReference type="Google" id="ProtNLM"/>
    </source>
</evidence>
<sequence>MTKKLLASALLSVVLGACATTAPDGNVPANTAALSAAADYAGKQLRQSEQKIIAYYNADGELAQQPMRGGYYRMLLGRNADGKAVVQDFYQDSQTKQINAVVVPDDKDLQNFDVAVTEGRTIWYTPEGRVTNFVDIQNGKSLRSGYYDEQGRLALSIEGDQQSNKWSMSGFYENGKPVFMMRTQNGKIDMLYFYESGGKMAHVNQAEGNTAFWKEDGSQAESGDAVPALRKTLERSEYLTRKYLR</sequence>
<protein>
    <recommendedName>
        <fullName evidence="4">Lipoprotein</fullName>
    </recommendedName>
</protein>
<name>G4CHE5_9NEIS</name>
<evidence type="ECO:0000256" key="1">
    <source>
        <dbReference type="SAM" id="SignalP"/>
    </source>
</evidence>
<feature type="signal peptide" evidence="1">
    <location>
        <begin position="1"/>
        <end position="19"/>
    </location>
</feature>
<dbReference type="PATRIC" id="fig|1032488.3.peg.970"/>
<dbReference type="OrthoDB" id="8613001at2"/>
<dbReference type="EMBL" id="AGAY01000038">
    <property type="protein sequence ID" value="EGY52757.1"/>
    <property type="molecule type" value="Genomic_DNA"/>
</dbReference>
<keyword evidence="3" id="KW-1185">Reference proteome</keyword>